<dbReference type="RefSeq" id="WP_145447820.1">
    <property type="nucleotide sequence ID" value="NZ_CP036317.1"/>
</dbReference>
<proteinExistence type="predicted"/>
<name>A0A517PZM0_9PLAN</name>
<gene>
    <name evidence="2" type="ORF">Enr10x_00780</name>
    <name evidence="3" type="ORF">Pan153_00790</name>
</gene>
<evidence type="ECO:0000313" key="4">
    <source>
        <dbReference type="Proteomes" id="UP000315647"/>
    </source>
</evidence>
<organism evidence="2 4">
    <name type="scientific">Gimesia panareensis</name>
    <dbReference type="NCBI Taxonomy" id="2527978"/>
    <lineage>
        <taxon>Bacteria</taxon>
        <taxon>Pseudomonadati</taxon>
        <taxon>Planctomycetota</taxon>
        <taxon>Planctomycetia</taxon>
        <taxon>Planctomycetales</taxon>
        <taxon>Planctomycetaceae</taxon>
        <taxon>Gimesia</taxon>
    </lineage>
</organism>
<protein>
    <submittedName>
        <fullName evidence="2">SMI1 / KNR4 family protein</fullName>
    </submittedName>
</protein>
<dbReference type="Proteomes" id="UP000315647">
    <property type="component" value="Chromosome"/>
</dbReference>
<evidence type="ECO:0000313" key="5">
    <source>
        <dbReference type="Proteomes" id="UP000320839"/>
    </source>
</evidence>
<sequence length="133" mass="15088">MLFPVEERFIHETEKRLGLKLPPDYVNKMMKANGGEVQTTPDAWVLYPIFDTSDKKRLKRTCNDVVRETESARDWVGFPDEAVAIGSNGCGDQLVLLRDKKSPEVSGDEVFWWDHETGALNMVAARFADLTLD</sequence>
<evidence type="ECO:0000313" key="2">
    <source>
        <dbReference type="EMBL" id="QDT24786.1"/>
    </source>
</evidence>
<dbReference type="Gene3D" id="3.40.1580.10">
    <property type="entry name" value="SMI1/KNR4-like"/>
    <property type="match status" value="1"/>
</dbReference>
<dbReference type="InterPro" id="IPR037883">
    <property type="entry name" value="Knr4/Smi1-like_sf"/>
</dbReference>
<dbReference type="Pfam" id="PF09346">
    <property type="entry name" value="SMI1_KNR4"/>
    <property type="match status" value="1"/>
</dbReference>
<dbReference type="InterPro" id="IPR018958">
    <property type="entry name" value="Knr4/Smi1-like_dom"/>
</dbReference>
<dbReference type="AlphaFoldDB" id="A0A517PZM0"/>
<dbReference type="EMBL" id="CP037421">
    <property type="protein sequence ID" value="QDT24786.1"/>
    <property type="molecule type" value="Genomic_DNA"/>
</dbReference>
<accession>A0A518FGK4</accession>
<dbReference type="Proteomes" id="UP000320839">
    <property type="component" value="Chromosome"/>
</dbReference>
<dbReference type="EMBL" id="CP036317">
    <property type="protein sequence ID" value="QDV15465.1"/>
    <property type="molecule type" value="Genomic_DNA"/>
</dbReference>
<feature type="domain" description="Knr4/Smi1-like" evidence="1">
    <location>
        <begin position="4"/>
        <end position="130"/>
    </location>
</feature>
<evidence type="ECO:0000259" key="1">
    <source>
        <dbReference type="Pfam" id="PF09346"/>
    </source>
</evidence>
<dbReference type="OrthoDB" id="1353528at2"/>
<evidence type="ECO:0000313" key="3">
    <source>
        <dbReference type="EMBL" id="QDV15465.1"/>
    </source>
</evidence>
<dbReference type="SUPFAM" id="SSF160631">
    <property type="entry name" value="SMI1/KNR4-like"/>
    <property type="match status" value="1"/>
</dbReference>
<keyword evidence="4" id="KW-1185">Reference proteome</keyword>
<reference evidence="2 4" key="1">
    <citation type="submission" date="2019-03" db="EMBL/GenBank/DDBJ databases">
        <title>Deep-cultivation of Planctomycetes and their phenomic and genomic characterization uncovers novel biology.</title>
        <authorList>
            <person name="Wiegand S."/>
            <person name="Jogler M."/>
            <person name="Boedeker C."/>
            <person name="Pinto D."/>
            <person name="Vollmers J."/>
            <person name="Rivas-Marin E."/>
            <person name="Kohn T."/>
            <person name="Peeters S.H."/>
            <person name="Heuer A."/>
            <person name="Rast P."/>
            <person name="Oberbeckmann S."/>
            <person name="Bunk B."/>
            <person name="Jeske O."/>
            <person name="Meyerdierks A."/>
            <person name="Storesund J.E."/>
            <person name="Kallscheuer N."/>
            <person name="Luecker S."/>
            <person name="Lage O.M."/>
            <person name="Pohl T."/>
            <person name="Merkel B.J."/>
            <person name="Hornburger P."/>
            <person name="Mueller R.-W."/>
            <person name="Bruemmer F."/>
            <person name="Labrenz M."/>
            <person name="Spormann A.M."/>
            <person name="Op den Camp H."/>
            <person name="Overmann J."/>
            <person name="Amann R."/>
            <person name="Jetten M.S.M."/>
            <person name="Mascher T."/>
            <person name="Medema M.H."/>
            <person name="Devos D.P."/>
            <person name="Kaster A.-K."/>
            <person name="Ovreas L."/>
            <person name="Rohde M."/>
            <person name="Galperin M.Y."/>
            <person name="Jogler C."/>
        </authorList>
    </citation>
    <scope>NUCLEOTIDE SEQUENCE [LARGE SCALE GENOMIC DNA]</scope>
    <source>
        <strain evidence="2 4">Enr10</strain>
        <strain evidence="3 5">Pan153</strain>
    </source>
</reference>
<accession>A0A517PZM0</accession>